<reference evidence="1 2" key="1">
    <citation type="journal article" date="2013" name="PLoS Genet.">
        <title>Distinctive expansion of potential virulence genes in the genome of the oomycete fish pathogen Saprolegnia parasitica.</title>
        <authorList>
            <person name="Jiang R.H."/>
            <person name="de Bruijn I."/>
            <person name="Haas B.J."/>
            <person name="Belmonte R."/>
            <person name="Lobach L."/>
            <person name="Christie J."/>
            <person name="van den Ackerveken G."/>
            <person name="Bottin A."/>
            <person name="Bulone V."/>
            <person name="Diaz-Moreno S.M."/>
            <person name="Dumas B."/>
            <person name="Fan L."/>
            <person name="Gaulin E."/>
            <person name="Govers F."/>
            <person name="Grenville-Briggs L.J."/>
            <person name="Horner N.R."/>
            <person name="Levin J.Z."/>
            <person name="Mammella M."/>
            <person name="Meijer H.J."/>
            <person name="Morris P."/>
            <person name="Nusbaum C."/>
            <person name="Oome S."/>
            <person name="Phillips A.J."/>
            <person name="van Rooyen D."/>
            <person name="Rzeszutek E."/>
            <person name="Saraiva M."/>
            <person name="Secombes C.J."/>
            <person name="Seidl M.F."/>
            <person name="Snel B."/>
            <person name="Stassen J.H."/>
            <person name="Sykes S."/>
            <person name="Tripathy S."/>
            <person name="van den Berg H."/>
            <person name="Vega-Arreguin J.C."/>
            <person name="Wawra S."/>
            <person name="Young S.K."/>
            <person name="Zeng Q."/>
            <person name="Dieguez-Uribeondo J."/>
            <person name="Russ C."/>
            <person name="Tyler B.M."/>
            <person name="van West P."/>
        </authorList>
    </citation>
    <scope>NUCLEOTIDE SEQUENCE [LARGE SCALE GENOMIC DNA]</scope>
    <source>
        <strain evidence="1 2">CBS 223.65</strain>
    </source>
</reference>
<name>A0A067CX33_SAPPC</name>
<proteinExistence type="predicted"/>
<dbReference type="Proteomes" id="UP000030745">
    <property type="component" value="Unassembled WGS sequence"/>
</dbReference>
<dbReference type="GeneID" id="24140942"/>
<evidence type="ECO:0000313" key="2">
    <source>
        <dbReference type="Proteomes" id="UP000030745"/>
    </source>
</evidence>
<dbReference type="EMBL" id="KK583199">
    <property type="protein sequence ID" value="KDO31091.1"/>
    <property type="molecule type" value="Genomic_DNA"/>
</dbReference>
<sequence>MVRTRAMKRSPDAELTDVQRFEAALALVKPRTLDRPRHSFYLSAPVDPMLVLPAESDDVACNGGSERHACAKQVPGDHVSIGNRAWIDALQGHVRKTIQTMFAPSGSFSLQLAYYAASLSGPQQPWAPMNRPPGTFGFLCVELPVVPAKTPARCSVWLCGATAGLSTRRPWLVYHLVLDDENGDENAAAVAALLALATRPSPQVHVLCKTITTQSGDLHPHDKAMLAALLATQAYDVLLVRLQWAKEADLPRVAEWTLPDGATLCDAVTHHPRYCKIDARLFGNGSKPTYGFVFWPKYHRAQIAHLSAIARSLAAASDETIDLFGQPSVDALFEAVVTRLHPESRAFNCRSDDIVAVYAALGDAHRLDWIERFLTQLFQAPINGDAAFLEAVGQLISRDIAVFGWSNLEPILSQLLQRWVRASRYAHIANGCRLVASIAGVTTRPICAKVKAPGVSEWIVEAYTLLTEGAAAIGAEDNSMLVFDAIPRDILEMSFALDAHLARLPVTHRWFYGHLPNDIVLSIAAMRGPPTTFCHVLERAEYSKVRALAPAVAMGYQQGHDALAAPWVPAVLDAYNRHDTSHDMCWLSVDVLAALLVVGVVGDRSLEVAGLMVGRLHLRVAPAVLLVLRDWPTLGTPDFIAQCSRLLLAVVTSGVDVVTEMPTTSHDPVHDYYANGPDGQSLGGVSVGVGLALDAFAYFAAFDVGNLRTFVDAWLVDVVRRQEHVRAVLFEVTIRFWSALPDCEEDVFVALATATLNALPHVLDDDHRQVQALLGAVNERPTKRQQAVQAL</sequence>
<organism evidence="1 2">
    <name type="scientific">Saprolegnia parasitica (strain CBS 223.65)</name>
    <dbReference type="NCBI Taxonomy" id="695850"/>
    <lineage>
        <taxon>Eukaryota</taxon>
        <taxon>Sar</taxon>
        <taxon>Stramenopiles</taxon>
        <taxon>Oomycota</taxon>
        <taxon>Saprolegniomycetes</taxon>
        <taxon>Saprolegniales</taxon>
        <taxon>Saprolegniaceae</taxon>
        <taxon>Saprolegnia</taxon>
    </lineage>
</organism>
<dbReference type="AlphaFoldDB" id="A0A067CX33"/>
<dbReference type="OMA" id="PDFIAQC"/>
<keyword evidence="2" id="KW-1185">Reference proteome</keyword>
<dbReference type="KEGG" id="spar:SPRG_19612"/>
<gene>
    <name evidence="1" type="ORF">SPRG_19612</name>
</gene>
<evidence type="ECO:0000313" key="1">
    <source>
        <dbReference type="EMBL" id="KDO31091.1"/>
    </source>
</evidence>
<dbReference type="RefSeq" id="XP_012198343.1">
    <property type="nucleotide sequence ID" value="XM_012342953.1"/>
</dbReference>
<protein>
    <submittedName>
        <fullName evidence="1">Uncharacterized protein</fullName>
    </submittedName>
</protein>
<dbReference type="OrthoDB" id="10356057at2759"/>
<accession>A0A067CX33</accession>
<dbReference type="VEuPathDB" id="FungiDB:SPRG_19612"/>